<sequence length="734" mass="80558">MAKHSLSYTSVPASAPTSPLLMRGKSNSPVTPQRVAHRSQHRQLSSSPYTPVTTSTPYTPLSLRSFSTSTGSSLATPNSTASGYRRLSISASPENSFRIKGKKGVADANTNWRTRANENGIRVSTGEDSQFADDEADACSEFDTSSFFTTDQSLLPAPFLSGQRRTRAFTHSQPQVTSPLQQITNPTQLSTPARPSQSQSFVFSPQVMNTPPPNPIIFNKYRLRGTVTDPAHTRRRPAFGQTSDLCDIDEDEFVSYPPTFSPLVPTQLHSQTLPLTLHDPFDISGMSEDMYYDAQSTSMFADEEMPQPSPAALSCSVCGTSSGSIAVLEPCTHPLCSACLTSALNIVGEKDMECAVCKAKVNDFKIHKPGDMVDQSQQQDAEPAIPTQTVQNAYTQSFGLLSNNIDSGFQDFIDRAQGASTPVGSGRSSHKGDERSVLRIDNVPWDITPPAIAVWLKHPVERVHVLLDKKGKTLSHAFAEMATPDAARAALRATQNSVLGKGKRARGVTVTRSNQEELMRALFPSWQGNFNGSRPSLSGLDKPRMIATLQHGLITESELKSLLHLIRSPDSHFLKVPSLPFHSLISILSKFPADNDSRVFWSIPIRDLLYDITYAAVQVLMTRIEENPFSEWTNLLTELVRASMDCHAFTAEQMSRLSDLLEAALPRSTSSPASFRPISHTPNFTQGMNHRNLFFGQQANVENIENDPYADLAEEFGVESHLVEALAQRLSRIS</sequence>
<dbReference type="EMBL" id="JANHOG010000100">
    <property type="protein sequence ID" value="KAJ3558259.1"/>
    <property type="molecule type" value="Genomic_DNA"/>
</dbReference>
<evidence type="ECO:0000313" key="2">
    <source>
        <dbReference type="Proteomes" id="UP001148662"/>
    </source>
</evidence>
<gene>
    <name evidence="1" type="ORF">NM688_g1028</name>
</gene>
<accession>A0ACC1TCN1</accession>
<keyword evidence="2" id="KW-1185">Reference proteome</keyword>
<reference evidence="1" key="1">
    <citation type="submission" date="2022-07" db="EMBL/GenBank/DDBJ databases">
        <title>Genome Sequence of Phlebia brevispora.</title>
        <authorList>
            <person name="Buettner E."/>
        </authorList>
    </citation>
    <scope>NUCLEOTIDE SEQUENCE</scope>
    <source>
        <strain evidence="1">MPL23</strain>
    </source>
</reference>
<proteinExistence type="predicted"/>
<evidence type="ECO:0000313" key="1">
    <source>
        <dbReference type="EMBL" id="KAJ3558259.1"/>
    </source>
</evidence>
<name>A0ACC1TCN1_9APHY</name>
<comment type="caution">
    <text evidence="1">The sequence shown here is derived from an EMBL/GenBank/DDBJ whole genome shotgun (WGS) entry which is preliminary data.</text>
</comment>
<dbReference type="Proteomes" id="UP001148662">
    <property type="component" value="Unassembled WGS sequence"/>
</dbReference>
<protein>
    <submittedName>
        <fullName evidence="1">Uncharacterized protein</fullName>
    </submittedName>
</protein>
<organism evidence="1 2">
    <name type="scientific">Phlebia brevispora</name>
    <dbReference type="NCBI Taxonomy" id="194682"/>
    <lineage>
        <taxon>Eukaryota</taxon>
        <taxon>Fungi</taxon>
        <taxon>Dikarya</taxon>
        <taxon>Basidiomycota</taxon>
        <taxon>Agaricomycotina</taxon>
        <taxon>Agaricomycetes</taxon>
        <taxon>Polyporales</taxon>
        <taxon>Meruliaceae</taxon>
        <taxon>Phlebia</taxon>
    </lineage>
</organism>